<sequence length="89" mass="9517">MRAPGDFVPESSRRARGFATWAALSELGRTGIAEMIERCCPLARRFAEKLTEAGVTVVNDVVLTRSAWSRPCSVPVSAGWARPRGAAAG</sequence>
<proteinExistence type="predicted"/>
<evidence type="ECO:0000313" key="1">
    <source>
        <dbReference type="EMBL" id="MBE1576336.1"/>
    </source>
</evidence>
<dbReference type="SUPFAM" id="SSF53383">
    <property type="entry name" value="PLP-dependent transferases"/>
    <property type="match status" value="1"/>
</dbReference>
<evidence type="ECO:0000313" key="2">
    <source>
        <dbReference type="Proteomes" id="UP000656548"/>
    </source>
</evidence>
<dbReference type="InterPro" id="IPR015424">
    <property type="entry name" value="PyrdxlP-dep_Trfase"/>
</dbReference>
<dbReference type="EMBL" id="JADBEJ010000004">
    <property type="protein sequence ID" value="MBE1576336.1"/>
    <property type="molecule type" value="Genomic_DNA"/>
</dbReference>
<dbReference type="Proteomes" id="UP000656548">
    <property type="component" value="Unassembled WGS sequence"/>
</dbReference>
<name>A0ABR9L6V7_9PSEU</name>
<reference evidence="1 2" key="1">
    <citation type="submission" date="2020-10" db="EMBL/GenBank/DDBJ databases">
        <title>Sequencing the genomes of 1000 actinobacteria strains.</title>
        <authorList>
            <person name="Klenk H.-P."/>
        </authorList>
    </citation>
    <scope>NUCLEOTIDE SEQUENCE [LARGE SCALE GENOMIC DNA]</scope>
    <source>
        <strain evidence="1 2">DSM 46661</strain>
    </source>
</reference>
<gene>
    <name evidence="1" type="ORF">H4W30_003383</name>
</gene>
<accession>A0ABR9L6V7</accession>
<dbReference type="Gene3D" id="3.90.1150.170">
    <property type="match status" value="1"/>
</dbReference>
<organism evidence="1 2">
    <name type="scientific">Amycolatopsis roodepoortensis</name>
    <dbReference type="NCBI Taxonomy" id="700274"/>
    <lineage>
        <taxon>Bacteria</taxon>
        <taxon>Bacillati</taxon>
        <taxon>Actinomycetota</taxon>
        <taxon>Actinomycetes</taxon>
        <taxon>Pseudonocardiales</taxon>
        <taxon>Pseudonocardiaceae</taxon>
        <taxon>Amycolatopsis</taxon>
    </lineage>
</organism>
<protein>
    <submittedName>
        <fullName evidence="1">Glutamate/tyrosine decarboxylase-like PLP-dependent enzyme</fullName>
    </submittedName>
</protein>
<keyword evidence="2" id="KW-1185">Reference proteome</keyword>
<comment type="caution">
    <text evidence="1">The sequence shown here is derived from an EMBL/GenBank/DDBJ whole genome shotgun (WGS) entry which is preliminary data.</text>
</comment>